<dbReference type="RefSeq" id="WP_413269443.1">
    <property type="nucleotide sequence ID" value="NZ_JBHFNQ010000045.1"/>
</dbReference>
<keyword evidence="1" id="KW-0732">Signal</keyword>
<protein>
    <submittedName>
        <fullName evidence="2">Uncharacterized protein</fullName>
    </submittedName>
</protein>
<accession>A0ABV4X1B8</accession>
<proteinExistence type="predicted"/>
<dbReference type="Proteomes" id="UP001576774">
    <property type="component" value="Unassembled WGS sequence"/>
</dbReference>
<evidence type="ECO:0000313" key="3">
    <source>
        <dbReference type="Proteomes" id="UP001576774"/>
    </source>
</evidence>
<keyword evidence="3" id="KW-1185">Reference proteome</keyword>
<evidence type="ECO:0000256" key="1">
    <source>
        <dbReference type="SAM" id="SignalP"/>
    </source>
</evidence>
<comment type="caution">
    <text evidence="2">The sequence shown here is derived from an EMBL/GenBank/DDBJ whole genome shotgun (WGS) entry which is preliminary data.</text>
</comment>
<feature type="chain" id="PRO_5046122591" evidence="1">
    <location>
        <begin position="32"/>
        <end position="149"/>
    </location>
</feature>
<organism evidence="2 3">
    <name type="scientific">Floridaenema aerugineum BLCC-F46</name>
    <dbReference type="NCBI Taxonomy" id="3153654"/>
    <lineage>
        <taxon>Bacteria</taxon>
        <taxon>Bacillati</taxon>
        <taxon>Cyanobacteriota</taxon>
        <taxon>Cyanophyceae</taxon>
        <taxon>Oscillatoriophycideae</taxon>
        <taxon>Aerosakkonematales</taxon>
        <taxon>Aerosakkonemataceae</taxon>
        <taxon>Floridanema</taxon>
        <taxon>Floridanema aerugineum</taxon>
    </lineage>
</organism>
<dbReference type="EMBL" id="JBHFNQ010000045">
    <property type="protein sequence ID" value="MFB2876306.1"/>
    <property type="molecule type" value="Genomic_DNA"/>
</dbReference>
<reference evidence="2 3" key="1">
    <citation type="submission" date="2024-09" db="EMBL/GenBank/DDBJ databases">
        <title>Floridaenema gen nov. (Aerosakkonemataceae, Aerosakkonematales ord. nov., Cyanobacteria) from benthic tropical and subtropical fresh waters, with the description of four new species.</title>
        <authorList>
            <person name="Moretto J.A."/>
            <person name="Berthold D.E."/>
            <person name="Lefler F.W."/>
            <person name="Huang I.-S."/>
            <person name="Laughinghouse H. IV."/>
        </authorList>
    </citation>
    <scope>NUCLEOTIDE SEQUENCE [LARGE SCALE GENOMIC DNA]</scope>
    <source>
        <strain evidence="2 3">BLCC-F46</strain>
    </source>
</reference>
<gene>
    <name evidence="2" type="ORF">ACE1CC_05385</name>
</gene>
<name>A0ABV4X1B8_9CYAN</name>
<evidence type="ECO:0000313" key="2">
    <source>
        <dbReference type="EMBL" id="MFB2876306.1"/>
    </source>
</evidence>
<sequence length="149" mass="16317">MPKNTLTTLAKITVILVAIATSTNLPQIAIAQPNSEHFTKQAKPCTPQTCTPYRLNYERAITRGIIRRPSGVPDESTAIKLADEAIAKGNKNQAAIRLAQALVIMSEKTPQGTANAQALERSLDADVRARHKQSLRAYLPLFGRIFPTR</sequence>
<feature type="signal peptide" evidence="1">
    <location>
        <begin position="1"/>
        <end position="31"/>
    </location>
</feature>